<dbReference type="GO" id="GO:0006508">
    <property type="term" value="P:proteolysis"/>
    <property type="evidence" value="ECO:0007669"/>
    <property type="project" value="UniProtKB-KW"/>
</dbReference>
<proteinExistence type="inferred from homology"/>
<dbReference type="EMBL" id="CBLY010000007">
    <property type="protein sequence ID" value="CDG34460.1"/>
    <property type="molecule type" value="Genomic_DNA"/>
</dbReference>
<evidence type="ECO:0000256" key="2">
    <source>
        <dbReference type="ARBA" id="ARBA00022670"/>
    </source>
</evidence>
<dbReference type="EC" id="3.4.21.83" evidence="7"/>
<evidence type="ECO:0000256" key="4">
    <source>
        <dbReference type="ARBA" id="ARBA00022825"/>
    </source>
</evidence>
<feature type="domain" description="Peptidase S9A N-terminal" evidence="6">
    <location>
        <begin position="38"/>
        <end position="456"/>
    </location>
</feature>
<keyword evidence="2 7" id="KW-0645">Protease</keyword>
<dbReference type="AlphaFoldDB" id="A0A7U7J1C9"/>
<dbReference type="Proteomes" id="UP000027590">
    <property type="component" value="Unassembled WGS sequence"/>
</dbReference>
<dbReference type="InterPro" id="IPR029058">
    <property type="entry name" value="AB_hydrolase_fold"/>
</dbReference>
<accession>A0A7U7J1C9</accession>
<dbReference type="SUPFAM" id="SSF53474">
    <property type="entry name" value="alpha/beta-Hydrolases"/>
    <property type="match status" value="1"/>
</dbReference>
<reference evidence="7 8" key="2">
    <citation type="journal article" date="2014" name="PLoS ONE">
        <title>Evolution of mitochondria reconstructed from the energy metabolism of living bacteria.</title>
        <authorList>
            <person name="Degli Esposti M."/>
            <person name="Chouaia B."/>
            <person name="Comandatore F."/>
            <person name="Crotti E."/>
            <person name="Sassera D."/>
            <person name="Lievens P.M."/>
            <person name="Daffonchio D."/>
            <person name="Bandi C."/>
        </authorList>
    </citation>
    <scope>NUCLEOTIDE SEQUENCE [LARGE SCALE GENOMIC DNA]</scope>
    <source>
        <strain evidence="8">AM169</strain>
    </source>
</reference>
<dbReference type="SUPFAM" id="SSF50993">
    <property type="entry name" value="Peptidase/esterase 'gauge' domain"/>
    <property type="match status" value="1"/>
</dbReference>
<dbReference type="Pfam" id="PF02897">
    <property type="entry name" value="Peptidase_S9_N"/>
    <property type="match status" value="1"/>
</dbReference>
<evidence type="ECO:0000313" key="8">
    <source>
        <dbReference type="Proteomes" id="UP000027590"/>
    </source>
</evidence>
<gene>
    <name evidence="7" type="ORF">SACS_1722</name>
</gene>
<comment type="caution">
    <text evidence="7">The sequence shown here is derived from an EMBL/GenBank/DDBJ whole genome shotgun (WGS) entry which is preliminary data.</text>
</comment>
<dbReference type="InterPro" id="IPR023302">
    <property type="entry name" value="Pept_S9A_N"/>
</dbReference>
<name>A0A7U7J1C9_9PROT</name>
<organism evidence="7 8">
    <name type="scientific">Parasaccharibacter apium</name>
    <dbReference type="NCBI Taxonomy" id="1510841"/>
    <lineage>
        <taxon>Bacteria</taxon>
        <taxon>Pseudomonadati</taxon>
        <taxon>Pseudomonadota</taxon>
        <taxon>Alphaproteobacteria</taxon>
        <taxon>Acetobacterales</taxon>
        <taxon>Acetobacteraceae</taxon>
        <taxon>Parasaccharibacter</taxon>
    </lineage>
</organism>
<dbReference type="PANTHER" id="PTHR11757:SF19">
    <property type="entry name" value="PROLYL ENDOPEPTIDASE-LIKE"/>
    <property type="match status" value="1"/>
</dbReference>
<keyword evidence="3 7" id="KW-0378">Hydrolase</keyword>
<dbReference type="Gene3D" id="2.130.10.120">
    <property type="entry name" value="Prolyl oligopeptidase, N-terminal domain"/>
    <property type="match status" value="1"/>
</dbReference>
<evidence type="ECO:0000256" key="3">
    <source>
        <dbReference type="ARBA" id="ARBA00022801"/>
    </source>
</evidence>
<reference evidence="7 8" key="1">
    <citation type="journal article" date="2014" name="Genome Biol. Evol.">
        <title>Acetic acid bacteria genomes reveal functional traits for adaptation to life in insect guts.</title>
        <authorList>
            <person name="Chouaia B."/>
            <person name="Gaiarsa S."/>
            <person name="Crotti E."/>
            <person name="Comandatore F."/>
            <person name="Degli Esposti M."/>
            <person name="Ricci I."/>
            <person name="Alma A."/>
            <person name="Favia G."/>
            <person name="Bandi C."/>
            <person name="Daffonchio D."/>
        </authorList>
    </citation>
    <scope>NUCLEOTIDE SEQUENCE [LARGE SCALE GENOMIC DNA]</scope>
    <source>
        <strain evidence="8">AM169</strain>
    </source>
</reference>
<dbReference type="Pfam" id="PF00326">
    <property type="entry name" value="Peptidase_S9"/>
    <property type="match status" value="1"/>
</dbReference>
<sequence length="735" mass="82129">MTPHDVSIWTIESLPINRHISPMTADKHTAPALPKAPVARRNPVVLEQLGRTRTDSYAWMKDENWQKVLRDPSVLRDDIRSHLKQENTYTEAVLAGTVPLQEDLFKEMVGRIPPAEESVPLPDGPWLYGLRFEKDAQYPLHVRRPRKAGASEADGPEEILLDVNELAARHSFYSLAQAAHTEDHRYYVYAEDVQGSEVYRIQVKDLATGELCAPAVESSTGSFTLSPDSQHLFWIYRDDNGRPSRIYRRPLLGGEDTLIFDETDPGFFLSIGVSASRKWIAIERGDHDTNETLLIPASDPTAMPKVAAPLVRGERYSLTHWQDRFIVLTNAGGAVDFKLMTAPEATPDRAHWQEFLPHEEGHFLLGVSAGKDHLAWLERRNGNTEIFTLSREDADRGDIRRHARHISMDEPAYTLSLLGVLEYDQPFLRYIYQSPTTPAHWYDYDMRTGEKNLRKVREVPSGHDPAAYETRRLFARADDGAMVPVTLLMKKGTKLDGQNPMLLYGYGSYGISMEASFSTTALSLVDRGVIHATAHVRGGSEKGWNWFLEGRAAKKTNSFTDFISCARHLIAEGYTAPRRIVAHGGSAGGLLMGAVANMAPELFAGIAAQVPFVDMLNTMSDVSLPLTPPEWPEWGNPLTDPEAYDLIASYSPYDNIRPVSYPAILALGGLSDPRVTYWEPAKWIARLREEARGGPFLCQINMEAGHGGSSGRFARLKEVALVQAFALWSLKQAEN</sequence>
<evidence type="ECO:0000313" key="7">
    <source>
        <dbReference type="EMBL" id="CDG34460.1"/>
    </source>
</evidence>
<keyword evidence="4" id="KW-0720">Serine protease</keyword>
<dbReference type="InterPro" id="IPR051543">
    <property type="entry name" value="Serine_Peptidase_S9A"/>
</dbReference>
<evidence type="ECO:0000256" key="1">
    <source>
        <dbReference type="ARBA" id="ARBA00005228"/>
    </source>
</evidence>
<dbReference type="InterPro" id="IPR002470">
    <property type="entry name" value="Peptidase_S9A"/>
</dbReference>
<dbReference type="InterPro" id="IPR001375">
    <property type="entry name" value="Peptidase_S9_cat"/>
</dbReference>
<feature type="domain" description="Peptidase S9 prolyl oligopeptidase catalytic" evidence="5">
    <location>
        <begin position="516"/>
        <end position="731"/>
    </location>
</feature>
<dbReference type="GO" id="GO:0004252">
    <property type="term" value="F:serine-type endopeptidase activity"/>
    <property type="evidence" value="ECO:0007669"/>
    <property type="project" value="UniProtKB-EC"/>
</dbReference>
<dbReference type="PRINTS" id="PR00862">
    <property type="entry name" value="PROLIGOPTASE"/>
</dbReference>
<protein>
    <submittedName>
        <fullName evidence="7">Protease II</fullName>
        <ecNumber evidence="7">3.4.21.83</ecNumber>
    </submittedName>
</protein>
<comment type="similarity">
    <text evidence="1">Belongs to the peptidase S9A family.</text>
</comment>
<dbReference type="Gene3D" id="3.40.50.1820">
    <property type="entry name" value="alpha/beta hydrolase"/>
    <property type="match status" value="1"/>
</dbReference>
<evidence type="ECO:0000259" key="6">
    <source>
        <dbReference type="Pfam" id="PF02897"/>
    </source>
</evidence>
<dbReference type="PANTHER" id="PTHR11757">
    <property type="entry name" value="PROTEASE FAMILY S9A OLIGOPEPTIDASE"/>
    <property type="match status" value="1"/>
</dbReference>
<evidence type="ECO:0000259" key="5">
    <source>
        <dbReference type="Pfam" id="PF00326"/>
    </source>
</evidence>